<name>A0AAN7SSV5_9COLE</name>
<reference evidence="3" key="1">
    <citation type="submission" date="2023-01" db="EMBL/GenBank/DDBJ databases">
        <title>Key to firefly adult light organ development and bioluminescence: homeobox transcription factors regulate luciferase expression and transportation to peroxisome.</title>
        <authorList>
            <person name="Fu X."/>
        </authorList>
    </citation>
    <scope>NUCLEOTIDE SEQUENCE [LARGE SCALE GENOMIC DNA]</scope>
</reference>
<comment type="caution">
    <text evidence="2">The sequence shown here is derived from an EMBL/GenBank/DDBJ whole genome shotgun (WGS) entry which is preliminary data.</text>
</comment>
<dbReference type="Proteomes" id="UP001353858">
    <property type="component" value="Unassembled WGS sequence"/>
</dbReference>
<evidence type="ECO:0000313" key="2">
    <source>
        <dbReference type="EMBL" id="KAK4886335.1"/>
    </source>
</evidence>
<evidence type="ECO:0000313" key="3">
    <source>
        <dbReference type="Proteomes" id="UP001353858"/>
    </source>
</evidence>
<feature type="compositionally biased region" description="Acidic residues" evidence="1">
    <location>
        <begin position="84"/>
        <end position="99"/>
    </location>
</feature>
<feature type="region of interest" description="Disordered" evidence="1">
    <location>
        <begin position="67"/>
        <end position="109"/>
    </location>
</feature>
<sequence length="165" mass="19396">MLHTTVLWLRRLQIVDGKRRYPEMVKRTKCFIEINCLKKELLHIVERNKPEKMYAADQLAEKYNHKLKSYANHEESDGSLSDNKEDEEYDSDTFTEETADADKLRPTRIRRKPNKYKDFHMSITSGYKYELDTEDDVGQERPTVVIKKDAGGETQIEAVVDEPRV</sequence>
<dbReference type="EMBL" id="JARPUR010000001">
    <property type="protein sequence ID" value="KAK4886335.1"/>
    <property type="molecule type" value="Genomic_DNA"/>
</dbReference>
<organism evidence="2 3">
    <name type="scientific">Aquatica leii</name>
    <dbReference type="NCBI Taxonomy" id="1421715"/>
    <lineage>
        <taxon>Eukaryota</taxon>
        <taxon>Metazoa</taxon>
        <taxon>Ecdysozoa</taxon>
        <taxon>Arthropoda</taxon>
        <taxon>Hexapoda</taxon>
        <taxon>Insecta</taxon>
        <taxon>Pterygota</taxon>
        <taxon>Neoptera</taxon>
        <taxon>Endopterygota</taxon>
        <taxon>Coleoptera</taxon>
        <taxon>Polyphaga</taxon>
        <taxon>Elateriformia</taxon>
        <taxon>Elateroidea</taxon>
        <taxon>Lampyridae</taxon>
        <taxon>Luciolinae</taxon>
        <taxon>Aquatica</taxon>
    </lineage>
</organism>
<dbReference type="AlphaFoldDB" id="A0AAN7SSV5"/>
<protein>
    <submittedName>
        <fullName evidence="2">Uncharacterized protein</fullName>
    </submittedName>
</protein>
<accession>A0AAN7SSV5</accession>
<proteinExistence type="predicted"/>
<gene>
    <name evidence="2" type="ORF">RN001_002606</name>
</gene>
<keyword evidence="3" id="KW-1185">Reference proteome</keyword>
<evidence type="ECO:0000256" key="1">
    <source>
        <dbReference type="SAM" id="MobiDB-lite"/>
    </source>
</evidence>